<dbReference type="AlphaFoldDB" id="A0A1X1CZB1"/>
<evidence type="ECO:0000313" key="3">
    <source>
        <dbReference type="Proteomes" id="UP000193104"/>
    </source>
</evidence>
<feature type="domain" description="DUF3885" evidence="1">
    <location>
        <begin position="44"/>
        <end position="171"/>
    </location>
</feature>
<organism evidence="2 3">
    <name type="scientific">Pantoea wallisii</name>
    <dbReference type="NCBI Taxonomy" id="1076551"/>
    <lineage>
        <taxon>Bacteria</taxon>
        <taxon>Pseudomonadati</taxon>
        <taxon>Pseudomonadota</taxon>
        <taxon>Gammaproteobacteria</taxon>
        <taxon>Enterobacterales</taxon>
        <taxon>Erwiniaceae</taxon>
        <taxon>Pantoea</taxon>
    </lineage>
</organism>
<dbReference type="Pfam" id="PF13021">
    <property type="entry name" value="DUF3885"/>
    <property type="match status" value="1"/>
</dbReference>
<dbReference type="InterPro" id="IPR024976">
    <property type="entry name" value="DUF3885"/>
</dbReference>
<gene>
    <name evidence="2" type="ORF">HA48_18860</name>
</gene>
<reference evidence="2 3" key="1">
    <citation type="journal article" date="2017" name="Antonie Van Leeuwenhoek">
        <title>Phylogenomic resolution of the bacterial genus Pantoea and its relationship with Erwinia and Tatumella.</title>
        <authorList>
            <person name="Palmer M."/>
            <person name="Steenkamp E.T."/>
            <person name="Coetzee M.P."/>
            <person name="Chan W.Y."/>
            <person name="van Zyl E."/>
            <person name="De Maayer P."/>
            <person name="Coutinho T.A."/>
            <person name="Blom J."/>
            <person name="Smits T.H."/>
            <person name="Duffy B."/>
            <person name="Venter S.N."/>
        </authorList>
    </citation>
    <scope>NUCLEOTIDE SEQUENCE [LARGE SCALE GENOMIC DNA]</scope>
    <source>
        <strain evidence="2 3">LMG 26277</strain>
    </source>
</reference>
<accession>A0A1X1CZB1</accession>
<keyword evidence="3" id="KW-1185">Reference proteome</keyword>
<dbReference type="Proteomes" id="UP000193104">
    <property type="component" value="Unassembled WGS sequence"/>
</dbReference>
<evidence type="ECO:0000313" key="2">
    <source>
        <dbReference type="EMBL" id="ORM69687.1"/>
    </source>
</evidence>
<dbReference type="RefSeq" id="WP_128602731.1">
    <property type="nucleotide sequence ID" value="NZ_MLFS01000070.1"/>
</dbReference>
<comment type="caution">
    <text evidence="2">The sequence shown here is derived from an EMBL/GenBank/DDBJ whole genome shotgun (WGS) entry which is preliminary data.</text>
</comment>
<name>A0A1X1CZB1_9GAMM</name>
<sequence>MERSLKSISSLSLNEINFSGFRLSNSWVGFFEKKDSFSYPLIDEAISLFEGFFGKEDEGVIVIAALSFNDEREDDKETIDNYQALYEEMKDKKLLLPMTEEFESYLYGDSCLPAFSLSLSKKSHDFRGLSRLMMCHAGVVGQVCFYINLDLNVAIYPHDDVGFGCIALNEEYKKCEEFLHYCAKNESFNVFIDSDNGLVKL</sequence>
<evidence type="ECO:0000259" key="1">
    <source>
        <dbReference type="Pfam" id="PF13021"/>
    </source>
</evidence>
<dbReference type="OrthoDB" id="359344at2"/>
<dbReference type="EMBL" id="MLFS01000070">
    <property type="protein sequence ID" value="ORM69687.1"/>
    <property type="molecule type" value="Genomic_DNA"/>
</dbReference>
<proteinExistence type="predicted"/>
<protein>
    <recommendedName>
        <fullName evidence="1">DUF3885 domain-containing protein</fullName>
    </recommendedName>
</protein>